<evidence type="ECO:0000313" key="2">
    <source>
        <dbReference type="EMBL" id="HIU12817.1"/>
    </source>
</evidence>
<evidence type="ECO:0000313" key="3">
    <source>
        <dbReference type="Proteomes" id="UP000824175"/>
    </source>
</evidence>
<dbReference type="EMBL" id="DVMJ01000013">
    <property type="protein sequence ID" value="HIU12817.1"/>
    <property type="molecule type" value="Genomic_DNA"/>
</dbReference>
<name>A0A9D1HN72_9FIRM</name>
<organism evidence="2 3">
    <name type="scientific">Candidatus Fimiplasma intestinipullorum</name>
    <dbReference type="NCBI Taxonomy" id="2840825"/>
    <lineage>
        <taxon>Bacteria</taxon>
        <taxon>Bacillati</taxon>
        <taxon>Bacillota</taxon>
        <taxon>Clostridia</taxon>
        <taxon>Eubacteriales</taxon>
        <taxon>Candidatus Fimiplasma</taxon>
    </lineage>
</organism>
<feature type="transmembrane region" description="Helical" evidence="1">
    <location>
        <begin position="44"/>
        <end position="63"/>
    </location>
</feature>
<gene>
    <name evidence="2" type="ORF">IAD15_01930</name>
</gene>
<feature type="transmembrane region" description="Helical" evidence="1">
    <location>
        <begin position="20"/>
        <end position="38"/>
    </location>
</feature>
<protein>
    <submittedName>
        <fullName evidence="2">Uncharacterized protein</fullName>
    </submittedName>
</protein>
<keyword evidence="1" id="KW-1133">Transmembrane helix</keyword>
<reference evidence="2" key="2">
    <citation type="journal article" date="2021" name="PeerJ">
        <title>Extensive microbial diversity within the chicken gut microbiome revealed by metagenomics and culture.</title>
        <authorList>
            <person name="Gilroy R."/>
            <person name="Ravi A."/>
            <person name="Getino M."/>
            <person name="Pursley I."/>
            <person name="Horton D.L."/>
            <person name="Alikhan N.F."/>
            <person name="Baker D."/>
            <person name="Gharbi K."/>
            <person name="Hall N."/>
            <person name="Watson M."/>
            <person name="Adriaenssens E.M."/>
            <person name="Foster-Nyarko E."/>
            <person name="Jarju S."/>
            <person name="Secka A."/>
            <person name="Antonio M."/>
            <person name="Oren A."/>
            <person name="Chaudhuri R.R."/>
            <person name="La Ragione R."/>
            <person name="Hildebrand F."/>
            <person name="Pallen M.J."/>
        </authorList>
    </citation>
    <scope>NUCLEOTIDE SEQUENCE</scope>
    <source>
        <strain evidence="2">CHK195-11698</strain>
    </source>
</reference>
<reference evidence="2" key="1">
    <citation type="submission" date="2020-10" db="EMBL/GenBank/DDBJ databases">
        <authorList>
            <person name="Gilroy R."/>
        </authorList>
    </citation>
    <scope>NUCLEOTIDE SEQUENCE</scope>
    <source>
        <strain evidence="2">CHK195-11698</strain>
    </source>
</reference>
<dbReference type="Proteomes" id="UP000824175">
    <property type="component" value="Unassembled WGS sequence"/>
</dbReference>
<evidence type="ECO:0000256" key="1">
    <source>
        <dbReference type="SAM" id="Phobius"/>
    </source>
</evidence>
<keyword evidence="1" id="KW-0812">Transmembrane</keyword>
<dbReference type="AlphaFoldDB" id="A0A9D1HN72"/>
<sequence>MKQKQPTDTTIQKRLTSLKAVIFGFLLLIILYFLNTILLMGHPLVLGIAGLETIVIICTYLCIHEINELKAAINELKK</sequence>
<comment type="caution">
    <text evidence="2">The sequence shown here is derived from an EMBL/GenBank/DDBJ whole genome shotgun (WGS) entry which is preliminary data.</text>
</comment>
<proteinExistence type="predicted"/>
<keyword evidence="1" id="KW-0472">Membrane</keyword>
<accession>A0A9D1HN72</accession>